<accession>A0A6C0DVF6</accession>
<evidence type="ECO:0000256" key="1">
    <source>
        <dbReference type="SAM" id="Phobius"/>
    </source>
</evidence>
<keyword evidence="1" id="KW-0472">Membrane</keyword>
<evidence type="ECO:0000313" key="2">
    <source>
        <dbReference type="EMBL" id="QHT19999.1"/>
    </source>
</evidence>
<sequence length="150" mass="15822">MQTFQKVVLFAAIIILILVLVFIGYALHKARASVWPPLIGDCPDYWVDMSGNGAMCTNVKNLGTCKPSGSSKYLTMDFTQPAFSGGNGLCAKYTWANNCGVSWDGITYGVTNPCDASGNTLSSSSGTYCYSTPASVQSASTQLTGMALTS</sequence>
<organism evidence="2">
    <name type="scientific">viral metagenome</name>
    <dbReference type="NCBI Taxonomy" id="1070528"/>
    <lineage>
        <taxon>unclassified sequences</taxon>
        <taxon>metagenomes</taxon>
        <taxon>organismal metagenomes</taxon>
    </lineage>
</organism>
<dbReference type="AlphaFoldDB" id="A0A6C0DVF6"/>
<protein>
    <recommendedName>
        <fullName evidence="3">CPW-WPC domain-containing protein</fullName>
    </recommendedName>
</protein>
<keyword evidence="1" id="KW-0812">Transmembrane</keyword>
<proteinExistence type="predicted"/>
<feature type="transmembrane region" description="Helical" evidence="1">
    <location>
        <begin position="7"/>
        <end position="27"/>
    </location>
</feature>
<dbReference type="EMBL" id="MN739675">
    <property type="protein sequence ID" value="QHT19999.1"/>
    <property type="molecule type" value="Genomic_DNA"/>
</dbReference>
<reference evidence="2" key="1">
    <citation type="journal article" date="2020" name="Nature">
        <title>Giant virus diversity and host interactions through global metagenomics.</title>
        <authorList>
            <person name="Schulz F."/>
            <person name="Roux S."/>
            <person name="Paez-Espino D."/>
            <person name="Jungbluth S."/>
            <person name="Walsh D.A."/>
            <person name="Denef V.J."/>
            <person name="McMahon K.D."/>
            <person name="Konstantinidis K.T."/>
            <person name="Eloe-Fadrosh E.A."/>
            <person name="Kyrpides N.C."/>
            <person name="Woyke T."/>
        </authorList>
    </citation>
    <scope>NUCLEOTIDE SEQUENCE</scope>
    <source>
        <strain evidence="2">GVMAG-M-3300023174-5</strain>
    </source>
</reference>
<keyword evidence="1" id="KW-1133">Transmembrane helix</keyword>
<evidence type="ECO:0008006" key="3">
    <source>
        <dbReference type="Google" id="ProtNLM"/>
    </source>
</evidence>
<name>A0A6C0DVF6_9ZZZZ</name>